<keyword evidence="5" id="KW-0602">Photosynthesis</keyword>
<gene>
    <name evidence="9" type="ORF">FJAP1339_LOCUS1948</name>
</gene>
<dbReference type="GO" id="GO:0016168">
    <property type="term" value="F:chlorophyll binding"/>
    <property type="evidence" value="ECO:0007669"/>
    <property type="project" value="UniProtKB-KW"/>
</dbReference>
<evidence type="ECO:0000256" key="4">
    <source>
        <dbReference type="ARBA" id="ARBA00022528"/>
    </source>
</evidence>
<evidence type="ECO:0000256" key="6">
    <source>
        <dbReference type="ARBA" id="ARBA00022640"/>
    </source>
</evidence>
<keyword evidence="4" id="KW-0150">Chloroplast</keyword>
<name>A0A7S2UU90_9STRA</name>
<organism evidence="9">
    <name type="scientific">Fibrocapsa japonica</name>
    <dbReference type="NCBI Taxonomy" id="94617"/>
    <lineage>
        <taxon>Eukaryota</taxon>
        <taxon>Sar</taxon>
        <taxon>Stramenopiles</taxon>
        <taxon>Ochrophyta</taxon>
        <taxon>Raphidophyceae</taxon>
        <taxon>Chattonellales</taxon>
        <taxon>Chattonellaceae</taxon>
        <taxon>Fibrocapsa</taxon>
    </lineage>
</organism>
<keyword evidence="7" id="KW-0157">Chromophore</keyword>
<feature type="binding site" evidence="7">
    <location>
        <position position="90"/>
    </location>
    <ligand>
        <name>chlorophyll a</name>
        <dbReference type="ChEBI" id="CHEBI:58416"/>
        <label>1</label>
    </ligand>
</feature>
<evidence type="ECO:0000313" key="9">
    <source>
        <dbReference type="EMBL" id="CAD9859429.1"/>
    </source>
</evidence>
<comment type="subcellular location">
    <subcellularLocation>
        <location evidence="2">Plastid</location>
        <location evidence="2">Chloroplast</location>
    </subcellularLocation>
</comment>
<dbReference type="AlphaFoldDB" id="A0A7S2UU90"/>
<proteinExistence type="inferred from homology"/>
<dbReference type="SUPFAM" id="SSF103511">
    <property type="entry name" value="Chlorophyll a-b binding protein"/>
    <property type="match status" value="1"/>
</dbReference>
<sequence length="209" mass="22739">MFSKVLALAAVAGMASAFVPSAPLQTGVAKSSSALKMTFETEVGAQNPLGFFDPLGLLDNADQERFDRLRFVELKHGRISMLAVVGHLVQNNVRLPGYISTSADLKFADIPNGLAAFSKIPPLGVVQLVTFVGLLEAGVWKQQDSGIPGDFGLRWTQNFTEEEKYQKRAIELNNGRAAMMGILALMVHEKLDNHPYVINDLVGASYTFN</sequence>
<dbReference type="GO" id="GO:0009507">
    <property type="term" value="C:chloroplast"/>
    <property type="evidence" value="ECO:0007669"/>
    <property type="project" value="UniProtKB-SubCell"/>
</dbReference>
<keyword evidence="8" id="KW-0732">Signal</keyword>
<evidence type="ECO:0000256" key="8">
    <source>
        <dbReference type="SAM" id="SignalP"/>
    </source>
</evidence>
<keyword evidence="7" id="KW-0148">Chlorophyll</keyword>
<dbReference type="GO" id="GO:0009765">
    <property type="term" value="P:photosynthesis, light harvesting"/>
    <property type="evidence" value="ECO:0007669"/>
    <property type="project" value="InterPro"/>
</dbReference>
<dbReference type="PANTHER" id="PTHR21649">
    <property type="entry name" value="CHLOROPHYLL A/B BINDING PROTEIN"/>
    <property type="match status" value="1"/>
</dbReference>
<dbReference type="EMBL" id="HBHR01004139">
    <property type="protein sequence ID" value="CAD9859429.1"/>
    <property type="molecule type" value="Transcribed_RNA"/>
</dbReference>
<feature type="binding site" evidence="7">
    <location>
        <position position="73"/>
    </location>
    <ligand>
        <name>chlorophyll a</name>
        <dbReference type="ChEBI" id="CHEBI:58416"/>
        <label>1</label>
    </ligand>
</feature>
<evidence type="ECO:0000256" key="5">
    <source>
        <dbReference type="ARBA" id="ARBA00022531"/>
    </source>
</evidence>
<comment type="function">
    <text evidence="1">The light-harvesting complex (LHC) functions as a light receptor, it captures and delivers excitation energy to photosystems with which it is closely associated. Energy is transferred from the carotenoid and chlorophyll C (or B) to chlorophyll A and the photosynthetic reaction centers where it is used to synthesize ATP and reducing power.</text>
</comment>
<dbReference type="GO" id="GO:0016020">
    <property type="term" value="C:membrane"/>
    <property type="evidence" value="ECO:0007669"/>
    <property type="project" value="InterPro"/>
</dbReference>
<protein>
    <submittedName>
        <fullName evidence="9">Uncharacterized protein</fullName>
    </submittedName>
</protein>
<evidence type="ECO:0000256" key="7">
    <source>
        <dbReference type="PIRSR" id="PIRSR601344-1"/>
    </source>
</evidence>
<evidence type="ECO:0000256" key="2">
    <source>
        <dbReference type="ARBA" id="ARBA00004229"/>
    </source>
</evidence>
<evidence type="ECO:0000256" key="1">
    <source>
        <dbReference type="ARBA" id="ARBA00004022"/>
    </source>
</evidence>
<reference evidence="9" key="1">
    <citation type="submission" date="2021-01" db="EMBL/GenBank/DDBJ databases">
        <authorList>
            <person name="Corre E."/>
            <person name="Pelletier E."/>
            <person name="Niang G."/>
            <person name="Scheremetjew M."/>
            <person name="Finn R."/>
            <person name="Kale V."/>
            <person name="Holt S."/>
            <person name="Cochrane G."/>
            <person name="Meng A."/>
            <person name="Brown T."/>
            <person name="Cohen L."/>
        </authorList>
    </citation>
    <scope>NUCLEOTIDE SEQUENCE</scope>
    <source>
        <strain evidence="9">CCMP1661</strain>
    </source>
</reference>
<dbReference type="InterPro" id="IPR001344">
    <property type="entry name" value="Chloro_AB-bd_pln"/>
</dbReference>
<dbReference type="Pfam" id="PF00504">
    <property type="entry name" value="Chloroa_b-bind"/>
    <property type="match status" value="1"/>
</dbReference>
<evidence type="ECO:0000256" key="3">
    <source>
        <dbReference type="ARBA" id="ARBA00005933"/>
    </source>
</evidence>
<feature type="binding site" evidence="7">
    <location>
        <position position="78"/>
    </location>
    <ligand>
        <name>chlorophyll a</name>
        <dbReference type="ChEBI" id="CHEBI:58416"/>
        <label>1</label>
    </ligand>
</feature>
<dbReference type="InterPro" id="IPR022796">
    <property type="entry name" value="Chloroa_b-bind"/>
</dbReference>
<keyword evidence="6" id="KW-0934">Plastid</keyword>
<feature type="signal peptide" evidence="8">
    <location>
        <begin position="1"/>
        <end position="17"/>
    </location>
</feature>
<comment type="similarity">
    <text evidence="3">Belongs to the fucoxanthin chlorophyll protein family.</text>
</comment>
<feature type="chain" id="PRO_5031326895" evidence="8">
    <location>
        <begin position="18"/>
        <end position="209"/>
    </location>
</feature>
<dbReference type="Gene3D" id="1.10.3460.10">
    <property type="entry name" value="Chlorophyll a/b binding protein domain"/>
    <property type="match status" value="1"/>
</dbReference>
<accession>A0A7S2UU90</accession>